<dbReference type="RefSeq" id="XP_001327731.1">
    <property type="nucleotide sequence ID" value="XM_001327696.1"/>
</dbReference>
<dbReference type="GO" id="GO:0005634">
    <property type="term" value="C:nucleus"/>
    <property type="evidence" value="ECO:0000318"/>
    <property type="project" value="GO_Central"/>
</dbReference>
<dbReference type="SMART" id="SM00360">
    <property type="entry name" value="RRM"/>
    <property type="match status" value="2"/>
</dbReference>
<accession>A2DVU5</accession>
<dbReference type="STRING" id="5722.A2DVU5"/>
<evidence type="ECO:0000313" key="5">
    <source>
        <dbReference type="Proteomes" id="UP000001542"/>
    </source>
</evidence>
<dbReference type="Pfam" id="PF00076">
    <property type="entry name" value="RRM_1"/>
    <property type="match status" value="2"/>
</dbReference>
<dbReference type="FunCoup" id="A2DVU5">
    <property type="interactions" value="536"/>
</dbReference>
<dbReference type="VEuPathDB" id="TrichDB:TVAG_210380"/>
<dbReference type="InParanoid" id="A2DVU5"/>
<sequence>MSAQNTSIFVNNIAFSASTQNLGDAFAAIAPVKSARIITMRYRGKIMSRGFGFVEFTTREGLEKALKAAPVNINGRAVRVTEARPQVRRARDTAFASLLPAGITEDNLKSFFANYKPINCKIITPRGEGRLPYAFIQFENEELQSKAVKENGKFSINGSNSVLRLSRRPFNFPIPKPGRTFRRLNRAPTA</sequence>
<dbReference type="AlphaFoldDB" id="A2DVU5"/>
<dbReference type="Gene3D" id="3.30.70.330">
    <property type="match status" value="2"/>
</dbReference>
<dbReference type="SMR" id="A2DVU5"/>
<dbReference type="SUPFAM" id="SSF54928">
    <property type="entry name" value="RNA-binding domain, RBD"/>
    <property type="match status" value="2"/>
</dbReference>
<dbReference type="PROSITE" id="PS50102">
    <property type="entry name" value="RRM"/>
    <property type="match status" value="2"/>
</dbReference>
<name>A2DVU5_TRIV3</name>
<dbReference type="InterPro" id="IPR050886">
    <property type="entry name" value="RNA-binding_reg"/>
</dbReference>
<reference evidence="4" key="2">
    <citation type="journal article" date="2007" name="Science">
        <title>Draft genome sequence of the sexually transmitted pathogen Trichomonas vaginalis.</title>
        <authorList>
            <person name="Carlton J.M."/>
            <person name="Hirt R.P."/>
            <person name="Silva J.C."/>
            <person name="Delcher A.L."/>
            <person name="Schatz M."/>
            <person name="Zhao Q."/>
            <person name="Wortman J.R."/>
            <person name="Bidwell S.L."/>
            <person name="Alsmark U.C.M."/>
            <person name="Besteiro S."/>
            <person name="Sicheritz-Ponten T."/>
            <person name="Noel C.J."/>
            <person name="Dacks J.B."/>
            <person name="Foster P.G."/>
            <person name="Simillion C."/>
            <person name="Van de Peer Y."/>
            <person name="Miranda-Saavedra D."/>
            <person name="Barton G.J."/>
            <person name="Westrop G.D."/>
            <person name="Mueller S."/>
            <person name="Dessi D."/>
            <person name="Fiori P.L."/>
            <person name="Ren Q."/>
            <person name="Paulsen I."/>
            <person name="Zhang H."/>
            <person name="Bastida-Corcuera F.D."/>
            <person name="Simoes-Barbosa A."/>
            <person name="Brown M.T."/>
            <person name="Hayes R.D."/>
            <person name="Mukherjee M."/>
            <person name="Okumura C.Y."/>
            <person name="Schneider R."/>
            <person name="Smith A.J."/>
            <person name="Vanacova S."/>
            <person name="Villalvazo M."/>
            <person name="Haas B.J."/>
            <person name="Pertea M."/>
            <person name="Feldblyum T.V."/>
            <person name="Utterback T.R."/>
            <person name="Shu C.L."/>
            <person name="Osoegawa K."/>
            <person name="de Jong P.J."/>
            <person name="Hrdy I."/>
            <person name="Horvathova L."/>
            <person name="Zubacova Z."/>
            <person name="Dolezal P."/>
            <person name="Malik S.B."/>
            <person name="Logsdon J.M. Jr."/>
            <person name="Henze K."/>
            <person name="Gupta A."/>
            <person name="Wang C.C."/>
            <person name="Dunne R.L."/>
            <person name="Upcroft J.A."/>
            <person name="Upcroft P."/>
            <person name="White O."/>
            <person name="Salzberg S.L."/>
            <person name="Tang P."/>
            <person name="Chiu C.-H."/>
            <person name="Lee Y.-S."/>
            <person name="Embley T.M."/>
            <person name="Coombs G.H."/>
            <person name="Mottram J.C."/>
            <person name="Tachezy J."/>
            <person name="Fraser-Liggett C.M."/>
            <person name="Johnson P.J."/>
        </authorList>
    </citation>
    <scope>NUCLEOTIDE SEQUENCE [LARGE SCALE GENOMIC DNA]</scope>
    <source>
        <strain evidence="4">G3</strain>
    </source>
</reference>
<dbReference type="GO" id="GO:0003729">
    <property type="term" value="F:mRNA binding"/>
    <property type="evidence" value="ECO:0000318"/>
    <property type="project" value="GO_Central"/>
</dbReference>
<dbReference type="InterPro" id="IPR012677">
    <property type="entry name" value="Nucleotide-bd_a/b_plait_sf"/>
</dbReference>
<dbReference type="InterPro" id="IPR000504">
    <property type="entry name" value="RRM_dom"/>
</dbReference>
<dbReference type="VEuPathDB" id="TrichDB:TVAGG3_0734940"/>
<dbReference type="InterPro" id="IPR035979">
    <property type="entry name" value="RBD_domain_sf"/>
</dbReference>
<gene>
    <name evidence="4" type="ORF">TVAG_210380</name>
</gene>
<dbReference type="KEGG" id="tva:4773511"/>
<keyword evidence="5" id="KW-1185">Reference proteome</keyword>
<dbReference type="PANTHER" id="PTHR48024:SF56">
    <property type="entry name" value="HETEROGENEOUS NUCLEAR RIBONUCLEOPROTEIN A0"/>
    <property type="match status" value="1"/>
</dbReference>
<evidence type="ECO:0000256" key="1">
    <source>
        <dbReference type="ARBA" id="ARBA00022884"/>
    </source>
</evidence>
<feature type="domain" description="RRM" evidence="3">
    <location>
        <begin position="92"/>
        <end position="177"/>
    </location>
</feature>
<evidence type="ECO:0000259" key="3">
    <source>
        <dbReference type="PROSITE" id="PS50102"/>
    </source>
</evidence>
<reference evidence="4" key="1">
    <citation type="submission" date="2006-10" db="EMBL/GenBank/DDBJ databases">
        <authorList>
            <person name="Amadeo P."/>
            <person name="Zhao Q."/>
            <person name="Wortman J."/>
            <person name="Fraser-Liggett C."/>
            <person name="Carlton J."/>
        </authorList>
    </citation>
    <scope>NUCLEOTIDE SEQUENCE</scope>
    <source>
        <strain evidence="4">G3</strain>
    </source>
</reference>
<dbReference type="CDD" id="cd00590">
    <property type="entry name" value="RRM_SF"/>
    <property type="match status" value="1"/>
</dbReference>
<dbReference type="eggNOG" id="KOG4205">
    <property type="taxonomic scope" value="Eukaryota"/>
</dbReference>
<feature type="domain" description="RRM" evidence="3">
    <location>
        <begin position="6"/>
        <end position="85"/>
    </location>
</feature>
<dbReference type="EMBL" id="DS113255">
    <property type="protein sequence ID" value="EAY15508.1"/>
    <property type="molecule type" value="Genomic_DNA"/>
</dbReference>
<dbReference type="PANTHER" id="PTHR48024">
    <property type="entry name" value="GEO13361P1-RELATED"/>
    <property type="match status" value="1"/>
</dbReference>
<dbReference type="Proteomes" id="UP000001542">
    <property type="component" value="Unassembled WGS sequence"/>
</dbReference>
<keyword evidence="1 2" id="KW-0694">RNA-binding</keyword>
<proteinExistence type="predicted"/>
<evidence type="ECO:0000313" key="4">
    <source>
        <dbReference type="EMBL" id="EAY15508.1"/>
    </source>
</evidence>
<organism evidence="4 5">
    <name type="scientific">Trichomonas vaginalis (strain ATCC PRA-98 / G3)</name>
    <dbReference type="NCBI Taxonomy" id="412133"/>
    <lineage>
        <taxon>Eukaryota</taxon>
        <taxon>Metamonada</taxon>
        <taxon>Parabasalia</taxon>
        <taxon>Trichomonadida</taxon>
        <taxon>Trichomonadidae</taxon>
        <taxon>Trichomonas</taxon>
    </lineage>
</organism>
<evidence type="ECO:0000256" key="2">
    <source>
        <dbReference type="PROSITE-ProRule" id="PRU00176"/>
    </source>
</evidence>
<protein>
    <recommendedName>
        <fullName evidence="3">RRM domain-containing protein</fullName>
    </recommendedName>
</protein>
<dbReference type="OrthoDB" id="272703at2759"/>